<dbReference type="InterPro" id="IPR003105">
    <property type="entry name" value="SRA_YDG"/>
</dbReference>
<dbReference type="InterPro" id="IPR015947">
    <property type="entry name" value="PUA-like_sf"/>
</dbReference>
<dbReference type="EMBL" id="JBBPBN010000005">
    <property type="protein sequence ID" value="KAK9037123.1"/>
    <property type="molecule type" value="Genomic_DNA"/>
</dbReference>
<evidence type="ECO:0000256" key="1">
    <source>
        <dbReference type="ARBA" id="ARBA00004584"/>
    </source>
</evidence>
<dbReference type="PANTHER" id="PTHR45660:SF73">
    <property type="entry name" value="HISTONE-LYSINE N-METHYLTRANSFERASE, H3 LYSINE-9 SPECIFIC SUVH1"/>
    <property type="match status" value="1"/>
</dbReference>
<sequence>MCSAAEKDGNKELVENVLIRFDALRRQLSQIEDAKESHSEVFKRANLKGSNIIFTKVVRTNGKKQIGVVPDVEIGDIFFFLMKLILVGLHSQSMAGIDFMPTKGSDTVGERVAVSIVSYGGCEDPHVLVCTGQGGNDSADKEAYEG</sequence>
<reference evidence="6 7" key="1">
    <citation type="journal article" date="2024" name="G3 (Bethesda)">
        <title>Genome assembly of Hibiscus sabdariffa L. provides insights into metabolisms of medicinal natural products.</title>
        <authorList>
            <person name="Kim T."/>
        </authorList>
    </citation>
    <scope>NUCLEOTIDE SEQUENCE [LARGE SCALE GENOMIC DNA]</scope>
    <source>
        <strain evidence="6">TK-2024</strain>
        <tissue evidence="6">Old leaves</tissue>
    </source>
</reference>
<name>A0ABR2TI02_9ROSI</name>
<accession>A0ABR2TI02</accession>
<gene>
    <name evidence="6" type="ORF">V6N11_022045</name>
</gene>
<evidence type="ECO:0000256" key="2">
    <source>
        <dbReference type="ARBA" id="ARBA00023242"/>
    </source>
</evidence>
<organism evidence="6 7">
    <name type="scientific">Hibiscus sabdariffa</name>
    <name type="common">roselle</name>
    <dbReference type="NCBI Taxonomy" id="183260"/>
    <lineage>
        <taxon>Eukaryota</taxon>
        <taxon>Viridiplantae</taxon>
        <taxon>Streptophyta</taxon>
        <taxon>Embryophyta</taxon>
        <taxon>Tracheophyta</taxon>
        <taxon>Spermatophyta</taxon>
        <taxon>Magnoliopsida</taxon>
        <taxon>eudicotyledons</taxon>
        <taxon>Gunneridae</taxon>
        <taxon>Pentapetalae</taxon>
        <taxon>rosids</taxon>
        <taxon>malvids</taxon>
        <taxon>Malvales</taxon>
        <taxon>Malvaceae</taxon>
        <taxon>Malvoideae</taxon>
        <taxon>Hibiscus</taxon>
    </lineage>
</organism>
<proteinExistence type="predicted"/>
<dbReference type="PROSITE" id="PS51015">
    <property type="entry name" value="YDG"/>
    <property type="match status" value="1"/>
</dbReference>
<dbReference type="InterPro" id="IPR051357">
    <property type="entry name" value="H3K9_HMTase_SUVAR3-9"/>
</dbReference>
<keyword evidence="4" id="KW-0175">Coiled coil</keyword>
<feature type="coiled-coil region" evidence="4">
    <location>
        <begin position="14"/>
        <end position="41"/>
    </location>
</feature>
<dbReference type="Proteomes" id="UP001396334">
    <property type="component" value="Unassembled WGS sequence"/>
</dbReference>
<evidence type="ECO:0000256" key="3">
    <source>
        <dbReference type="PROSITE-ProRule" id="PRU00358"/>
    </source>
</evidence>
<dbReference type="Pfam" id="PF02182">
    <property type="entry name" value="SAD_SRA"/>
    <property type="match status" value="1"/>
</dbReference>
<comment type="subcellular location">
    <subcellularLocation>
        <location evidence="1">Chromosome</location>
        <location evidence="1">Centromere</location>
    </subcellularLocation>
    <subcellularLocation>
        <location evidence="3">Nucleus</location>
    </subcellularLocation>
</comment>
<evidence type="ECO:0000259" key="5">
    <source>
        <dbReference type="PROSITE" id="PS51015"/>
    </source>
</evidence>
<evidence type="ECO:0000313" key="7">
    <source>
        <dbReference type="Proteomes" id="UP001396334"/>
    </source>
</evidence>
<feature type="domain" description="YDG" evidence="5">
    <location>
        <begin position="67"/>
        <end position="146"/>
    </location>
</feature>
<keyword evidence="2 3" id="KW-0539">Nucleus</keyword>
<dbReference type="Gene3D" id="2.30.280.10">
    <property type="entry name" value="SRA-YDG"/>
    <property type="match status" value="1"/>
</dbReference>
<protein>
    <recommendedName>
        <fullName evidence="5">YDG domain-containing protein</fullName>
    </recommendedName>
</protein>
<comment type="caution">
    <text evidence="6">The sequence shown here is derived from an EMBL/GenBank/DDBJ whole genome shotgun (WGS) entry which is preliminary data.</text>
</comment>
<keyword evidence="7" id="KW-1185">Reference proteome</keyword>
<dbReference type="SMART" id="SM00466">
    <property type="entry name" value="SRA"/>
    <property type="match status" value="1"/>
</dbReference>
<evidence type="ECO:0000313" key="6">
    <source>
        <dbReference type="EMBL" id="KAK9037123.1"/>
    </source>
</evidence>
<dbReference type="PANTHER" id="PTHR45660">
    <property type="entry name" value="HISTONE-LYSINE N-METHYLTRANSFERASE SETMAR"/>
    <property type="match status" value="1"/>
</dbReference>
<dbReference type="InterPro" id="IPR036987">
    <property type="entry name" value="SRA-YDG_sf"/>
</dbReference>
<dbReference type="SUPFAM" id="SSF88697">
    <property type="entry name" value="PUA domain-like"/>
    <property type="match status" value="1"/>
</dbReference>
<evidence type="ECO:0000256" key="4">
    <source>
        <dbReference type="SAM" id="Coils"/>
    </source>
</evidence>